<keyword evidence="4 5" id="KW-0472">Membrane</keyword>
<evidence type="ECO:0000256" key="4">
    <source>
        <dbReference type="ARBA" id="ARBA00023136"/>
    </source>
</evidence>
<feature type="transmembrane region" description="Helical" evidence="5">
    <location>
        <begin position="48"/>
        <end position="71"/>
    </location>
</feature>
<feature type="transmembrane region" description="Helical" evidence="5">
    <location>
        <begin position="91"/>
        <end position="113"/>
    </location>
</feature>
<dbReference type="AlphaFoldDB" id="A0A9N8DV65"/>
<dbReference type="EMBL" id="CAICTM010000268">
    <property type="protein sequence ID" value="CAB9506524.1"/>
    <property type="molecule type" value="Genomic_DNA"/>
</dbReference>
<dbReference type="PANTHER" id="PTHR23112">
    <property type="entry name" value="G PROTEIN-COUPLED RECEPTOR 157-RELATED"/>
    <property type="match status" value="1"/>
</dbReference>
<dbReference type="GO" id="GO:0004930">
    <property type="term" value="F:G protein-coupled receptor activity"/>
    <property type="evidence" value="ECO:0007669"/>
    <property type="project" value="TreeGrafter"/>
</dbReference>
<dbReference type="SUPFAM" id="SSF81321">
    <property type="entry name" value="Family A G protein-coupled receptor-like"/>
    <property type="match status" value="1"/>
</dbReference>
<dbReference type="GO" id="GO:0005886">
    <property type="term" value="C:plasma membrane"/>
    <property type="evidence" value="ECO:0007669"/>
    <property type="project" value="TreeGrafter"/>
</dbReference>
<protein>
    <submittedName>
        <fullName evidence="6">Uncharacterized protein</fullName>
    </submittedName>
</protein>
<keyword evidence="2 5" id="KW-0812">Transmembrane</keyword>
<evidence type="ECO:0000313" key="7">
    <source>
        <dbReference type="Proteomes" id="UP001153069"/>
    </source>
</evidence>
<evidence type="ECO:0000256" key="2">
    <source>
        <dbReference type="ARBA" id="ARBA00022692"/>
    </source>
</evidence>
<sequence>MSSSVSGRQKAVILIPKVGGFISLFCSSFILGHVCMSNQRRSNMYHRILALMSASDMVGSTIFVLSSWPIPQETGIYLASGTVDSCEVVGFVNQIVAILTPAYNVSLVLYYYLTIAQGLRPGEMCKYQYYLYFVPLVYALAMAIPGLPLDLYNAANFVCWIAPYPPGCQGNEFERGHNYAVRKQEQVVRKYAGGGSGMKHSRRVANQGLLYVIVFFLTFIPGTMTRLRQMTTGQVEYWIIITMTIFLPLQGFFNLIAYRYVPL</sequence>
<dbReference type="PANTHER" id="PTHR23112:SF0">
    <property type="entry name" value="TRANSMEMBRANE PROTEIN 116"/>
    <property type="match status" value="1"/>
</dbReference>
<keyword evidence="3 5" id="KW-1133">Transmembrane helix</keyword>
<dbReference type="OrthoDB" id="4580974at2759"/>
<feature type="transmembrane region" description="Helical" evidence="5">
    <location>
        <begin position="12"/>
        <end position="36"/>
    </location>
</feature>
<organism evidence="6 7">
    <name type="scientific">Seminavis robusta</name>
    <dbReference type="NCBI Taxonomy" id="568900"/>
    <lineage>
        <taxon>Eukaryota</taxon>
        <taxon>Sar</taxon>
        <taxon>Stramenopiles</taxon>
        <taxon>Ochrophyta</taxon>
        <taxon>Bacillariophyta</taxon>
        <taxon>Bacillariophyceae</taxon>
        <taxon>Bacillariophycidae</taxon>
        <taxon>Naviculales</taxon>
        <taxon>Naviculaceae</taxon>
        <taxon>Seminavis</taxon>
    </lineage>
</organism>
<comment type="subcellular location">
    <subcellularLocation>
        <location evidence="1">Membrane</location>
        <topology evidence="1">Multi-pass membrane protein</topology>
    </subcellularLocation>
</comment>
<evidence type="ECO:0000256" key="1">
    <source>
        <dbReference type="ARBA" id="ARBA00004141"/>
    </source>
</evidence>
<gene>
    <name evidence="6" type="ORF">SEMRO_269_G104140.1</name>
</gene>
<feature type="transmembrane region" description="Helical" evidence="5">
    <location>
        <begin position="237"/>
        <end position="261"/>
    </location>
</feature>
<comment type="caution">
    <text evidence="6">The sequence shown here is derived from an EMBL/GenBank/DDBJ whole genome shotgun (WGS) entry which is preliminary data.</text>
</comment>
<evidence type="ECO:0000256" key="5">
    <source>
        <dbReference type="SAM" id="Phobius"/>
    </source>
</evidence>
<reference evidence="6" key="1">
    <citation type="submission" date="2020-06" db="EMBL/GenBank/DDBJ databases">
        <authorList>
            <consortium name="Plant Systems Biology data submission"/>
        </authorList>
    </citation>
    <scope>NUCLEOTIDE SEQUENCE</scope>
    <source>
        <strain evidence="6">D6</strain>
    </source>
</reference>
<dbReference type="Proteomes" id="UP001153069">
    <property type="component" value="Unassembled WGS sequence"/>
</dbReference>
<proteinExistence type="predicted"/>
<keyword evidence="7" id="KW-1185">Reference proteome</keyword>
<evidence type="ECO:0000313" key="6">
    <source>
        <dbReference type="EMBL" id="CAB9506524.1"/>
    </source>
</evidence>
<dbReference type="Gene3D" id="1.20.1070.10">
    <property type="entry name" value="Rhodopsin 7-helix transmembrane proteins"/>
    <property type="match status" value="1"/>
</dbReference>
<name>A0A9N8DV65_9STRA</name>
<feature type="transmembrane region" description="Helical" evidence="5">
    <location>
        <begin position="208"/>
        <end position="225"/>
    </location>
</feature>
<feature type="transmembrane region" description="Helical" evidence="5">
    <location>
        <begin position="129"/>
        <end position="147"/>
    </location>
</feature>
<evidence type="ECO:0000256" key="3">
    <source>
        <dbReference type="ARBA" id="ARBA00022989"/>
    </source>
</evidence>
<dbReference type="GO" id="GO:0007189">
    <property type="term" value="P:adenylate cyclase-activating G protein-coupled receptor signaling pathway"/>
    <property type="evidence" value="ECO:0007669"/>
    <property type="project" value="TreeGrafter"/>
</dbReference>
<accession>A0A9N8DV65</accession>